<gene>
    <name evidence="1" type="ORF">HD596_011297</name>
</gene>
<protein>
    <submittedName>
        <fullName evidence="1">Uncharacterized protein</fullName>
    </submittedName>
</protein>
<keyword evidence="2" id="KW-1185">Reference proteome</keyword>
<evidence type="ECO:0000313" key="1">
    <source>
        <dbReference type="EMBL" id="MBB5784541.1"/>
    </source>
</evidence>
<dbReference type="AlphaFoldDB" id="A0A7W9LHZ4"/>
<proteinExistence type="predicted"/>
<evidence type="ECO:0000313" key="2">
    <source>
        <dbReference type="Proteomes" id="UP000579153"/>
    </source>
</evidence>
<accession>A0A7W9LHZ4</accession>
<name>A0A7W9LHZ4_9ACTN</name>
<comment type="caution">
    <text evidence="1">The sequence shown here is derived from an EMBL/GenBank/DDBJ whole genome shotgun (WGS) entry which is preliminary data.</text>
</comment>
<dbReference type="EMBL" id="JACHMB010000001">
    <property type="protein sequence ID" value="MBB5784541.1"/>
    <property type="molecule type" value="Genomic_DNA"/>
</dbReference>
<organism evidence="1 2">
    <name type="scientific">Nonomuraea jabiensis</name>
    <dbReference type="NCBI Taxonomy" id="882448"/>
    <lineage>
        <taxon>Bacteria</taxon>
        <taxon>Bacillati</taxon>
        <taxon>Actinomycetota</taxon>
        <taxon>Actinomycetes</taxon>
        <taxon>Streptosporangiales</taxon>
        <taxon>Streptosporangiaceae</taxon>
        <taxon>Nonomuraea</taxon>
    </lineage>
</organism>
<reference evidence="1 2" key="1">
    <citation type="submission" date="2020-08" db="EMBL/GenBank/DDBJ databases">
        <title>Sequencing the genomes of 1000 actinobacteria strains.</title>
        <authorList>
            <person name="Klenk H.-P."/>
        </authorList>
    </citation>
    <scope>NUCLEOTIDE SEQUENCE [LARGE SCALE GENOMIC DNA]</scope>
    <source>
        <strain evidence="1 2">DSM 45507</strain>
    </source>
</reference>
<dbReference type="Proteomes" id="UP000579153">
    <property type="component" value="Unassembled WGS sequence"/>
</dbReference>
<sequence length="33" mass="3508">MNATFAVVMRLRDKTLPDGTDVSGGVLVCRLTA</sequence>